<accession>A0A1Q8V5X6</accession>
<feature type="region of interest" description="Disordered" evidence="1">
    <location>
        <begin position="58"/>
        <end position="84"/>
    </location>
</feature>
<comment type="caution">
    <text evidence="2">The sequence shown here is derived from an EMBL/GenBank/DDBJ whole genome shotgun (WGS) entry which is preliminary data.</text>
</comment>
<evidence type="ECO:0000313" key="2">
    <source>
        <dbReference type="EMBL" id="OLO43531.1"/>
    </source>
</evidence>
<dbReference type="OrthoDB" id="3260408at2"/>
<sequence>MGAETILGVSAVFTESRELPRWFQWKYGGVSLRRWFYDASRTSAELTSLFINYAESHGWTKDPGPSTPESWIGRHGGTEPTDGMLLNVTPDIGPHETDPLSGSVVVGLGYA</sequence>
<evidence type="ECO:0000313" key="3">
    <source>
        <dbReference type="Proteomes" id="UP000186857"/>
    </source>
</evidence>
<evidence type="ECO:0000256" key="1">
    <source>
        <dbReference type="SAM" id="MobiDB-lite"/>
    </source>
</evidence>
<dbReference type="EMBL" id="MSKJ01000025">
    <property type="protein sequence ID" value="OLO43531.1"/>
    <property type="molecule type" value="Genomic_DNA"/>
</dbReference>
<dbReference type="RefSeq" id="WP_075377376.1">
    <property type="nucleotide sequence ID" value="NZ_MSKJ01000025.1"/>
</dbReference>
<dbReference type="AlphaFoldDB" id="A0A1Q8V5X6"/>
<name>A0A1Q8V5X6_9ACTO</name>
<gene>
    <name evidence="2" type="ORF">BKH29_10585</name>
</gene>
<protein>
    <submittedName>
        <fullName evidence="2">Uncharacterized protein</fullName>
    </submittedName>
</protein>
<reference evidence="2 3" key="1">
    <citation type="submission" date="2016-12" db="EMBL/GenBank/DDBJ databases">
        <title>Genomic Comparison of strains in the 'Actinomyces naeslundii' Group.</title>
        <authorList>
            <person name="Mughal S.R."/>
            <person name="Do T."/>
            <person name="Gilbert S.C."/>
            <person name="Witherden E.A."/>
            <person name="Didelot X."/>
            <person name="Beighton D."/>
        </authorList>
    </citation>
    <scope>NUCLEOTIDE SEQUENCE [LARGE SCALE GENOMIC DNA]</scope>
    <source>
        <strain evidence="2 3">CCUG 33920</strain>
    </source>
</reference>
<organism evidence="2 3">
    <name type="scientific">Actinomyces oris</name>
    <dbReference type="NCBI Taxonomy" id="544580"/>
    <lineage>
        <taxon>Bacteria</taxon>
        <taxon>Bacillati</taxon>
        <taxon>Actinomycetota</taxon>
        <taxon>Actinomycetes</taxon>
        <taxon>Actinomycetales</taxon>
        <taxon>Actinomycetaceae</taxon>
        <taxon>Actinomyces</taxon>
    </lineage>
</organism>
<proteinExistence type="predicted"/>
<dbReference type="Proteomes" id="UP000186857">
    <property type="component" value="Unassembled WGS sequence"/>
</dbReference>